<keyword evidence="9" id="KW-1185">Reference proteome</keyword>
<dbReference type="SUPFAM" id="SSF141868">
    <property type="entry name" value="EAL domain-like"/>
    <property type="match status" value="1"/>
</dbReference>
<dbReference type="SMART" id="SM00267">
    <property type="entry name" value="GGDEF"/>
    <property type="match status" value="1"/>
</dbReference>
<dbReference type="SUPFAM" id="SSF55785">
    <property type="entry name" value="PYP-like sensor domain (PAS domain)"/>
    <property type="match status" value="1"/>
</dbReference>
<dbReference type="InterPro" id="IPR000160">
    <property type="entry name" value="GGDEF_dom"/>
</dbReference>
<evidence type="ECO:0000259" key="4">
    <source>
        <dbReference type="PROSITE" id="PS50112"/>
    </source>
</evidence>
<dbReference type="PROSITE" id="PS50110">
    <property type="entry name" value="RESPONSE_REGULATORY"/>
    <property type="match status" value="1"/>
</dbReference>
<dbReference type="InterPro" id="IPR052155">
    <property type="entry name" value="Biofilm_reg_signaling"/>
</dbReference>
<sequence length="823" mass="92798">MPLVMPWRRQSGGDAQGSLAHLVLRCRTVFHGFVFPSPCRRWRATDSLRAGATVFRYTRTARTILRPSGIQFMSSTRTRLLLIDDDVHVRRSIRAYFEDMEYDILEAGTGRQGLDLFRKEHPDVVLLDLRMPEMGGLQLLSMFREIDPEIPVIIVSGTGVMQDAISALRLGATDFVTKPIMDFTLLGHCVDHALEGARLKRENKRYREQLEKLVQERTSELEEARRSLEDHNLFLETLLESLPTPVYYKDTKGRYLGCNQRFREFTGLPRDQIVGRKAEDVLPLELCTVIRRQEEQEQATAEDNPGVLRRIHSFDVHVHIQDGEPLDLHMSLGPYRDAHGNPQGVVGVLFDVSEQKRAERLLEKQAFEDALTGLPNRAFFMNRLDAAFQTMLRDTENTFSVLYLDIDRFKVVVDSQGHYVGDQLLIQIADRLRESARPSETLARLGGDEFAVLVDSSSKEAAAHDGLRVARRLLRVFREPFRFEDHEYFLSASAGIVTASTDYTSPEEILRDADIAMYRAKQDSHVNFRVYDQAMHDEARRVLTLETEMRRALKSEKQAREMGFTVYYQPIVRIVDGYLMGFEALARWIHPEQGFIGPDIFIPMAEETGAIHDLGRLVLNQSLTDLGRWIGLGCCKDEPEEKDIFVSVNISGKQAMRTLFPGEVSSALSSSGLPASNLKLEITESVLMEDMATMGAILSGLKALGVAMCLDDFGTGYSSLAHLHRFPLDVIKIDRAFVNRLSANGAVDEKAKSMVDAILAMSNSLGLDVVAEGIETEGQAALLDSMGCRYAQGYHYARPMPATDIFSQLQRHGRNWSRQTAST</sequence>
<dbReference type="Gene3D" id="3.30.70.270">
    <property type="match status" value="1"/>
</dbReference>
<dbReference type="PANTHER" id="PTHR44757:SF2">
    <property type="entry name" value="BIOFILM ARCHITECTURE MAINTENANCE PROTEIN MBAA"/>
    <property type="match status" value="1"/>
</dbReference>
<dbReference type="NCBIfam" id="TIGR00254">
    <property type="entry name" value="GGDEF"/>
    <property type="match status" value="1"/>
</dbReference>
<dbReference type="InterPro" id="IPR043128">
    <property type="entry name" value="Rev_trsase/Diguanyl_cyclase"/>
</dbReference>
<gene>
    <name evidence="8" type="ORF">DPQ33_15570</name>
</gene>
<dbReference type="InterPro" id="IPR013656">
    <property type="entry name" value="PAS_4"/>
</dbReference>
<accession>A0A7M3MBA0</accession>
<dbReference type="InterPro" id="IPR000700">
    <property type="entry name" value="PAS-assoc_C"/>
</dbReference>
<dbReference type="Pfam" id="PF00072">
    <property type="entry name" value="Response_reg"/>
    <property type="match status" value="1"/>
</dbReference>
<dbReference type="InterPro" id="IPR001789">
    <property type="entry name" value="Sig_transdc_resp-reg_receiver"/>
</dbReference>
<evidence type="ECO:0000313" key="8">
    <source>
        <dbReference type="EMBL" id="TVM15380.1"/>
    </source>
</evidence>
<dbReference type="InterPro" id="IPR000014">
    <property type="entry name" value="PAS"/>
</dbReference>
<evidence type="ECO:0000259" key="7">
    <source>
        <dbReference type="PROSITE" id="PS50887"/>
    </source>
</evidence>
<feature type="domain" description="PAS" evidence="4">
    <location>
        <begin position="231"/>
        <end position="276"/>
    </location>
</feature>
<dbReference type="PROSITE" id="PS50113">
    <property type="entry name" value="PAC"/>
    <property type="match status" value="1"/>
</dbReference>
<dbReference type="SMART" id="SM00052">
    <property type="entry name" value="EAL"/>
    <property type="match status" value="1"/>
</dbReference>
<feature type="domain" description="PAC" evidence="5">
    <location>
        <begin position="312"/>
        <end position="364"/>
    </location>
</feature>
<evidence type="ECO:0000259" key="6">
    <source>
        <dbReference type="PROSITE" id="PS50883"/>
    </source>
</evidence>
<keyword evidence="2" id="KW-0175">Coiled coil</keyword>
<dbReference type="CDD" id="cd00130">
    <property type="entry name" value="PAS"/>
    <property type="match status" value="1"/>
</dbReference>
<dbReference type="InterPro" id="IPR029787">
    <property type="entry name" value="Nucleotide_cyclase"/>
</dbReference>
<feature type="domain" description="Response regulatory" evidence="3">
    <location>
        <begin position="79"/>
        <end position="193"/>
    </location>
</feature>
<dbReference type="InterPro" id="IPR001633">
    <property type="entry name" value="EAL_dom"/>
</dbReference>
<evidence type="ECO:0000259" key="5">
    <source>
        <dbReference type="PROSITE" id="PS50113"/>
    </source>
</evidence>
<dbReference type="SMART" id="SM00091">
    <property type="entry name" value="PAS"/>
    <property type="match status" value="1"/>
</dbReference>
<dbReference type="InterPro" id="IPR001610">
    <property type="entry name" value="PAC"/>
</dbReference>
<feature type="domain" description="EAL" evidence="6">
    <location>
        <begin position="542"/>
        <end position="813"/>
    </location>
</feature>
<dbReference type="PROSITE" id="PS50112">
    <property type="entry name" value="PAS"/>
    <property type="match status" value="1"/>
</dbReference>
<dbReference type="CDD" id="cd01948">
    <property type="entry name" value="EAL"/>
    <property type="match status" value="1"/>
</dbReference>
<dbReference type="Gene3D" id="3.20.20.450">
    <property type="entry name" value="EAL domain"/>
    <property type="match status" value="1"/>
</dbReference>
<dbReference type="InterPro" id="IPR011006">
    <property type="entry name" value="CheY-like_superfamily"/>
</dbReference>
<organism evidence="8 9">
    <name type="scientific">Oceanidesulfovibrio indonesiensis</name>
    <dbReference type="NCBI Taxonomy" id="54767"/>
    <lineage>
        <taxon>Bacteria</taxon>
        <taxon>Pseudomonadati</taxon>
        <taxon>Thermodesulfobacteriota</taxon>
        <taxon>Desulfovibrionia</taxon>
        <taxon>Desulfovibrionales</taxon>
        <taxon>Desulfovibrionaceae</taxon>
        <taxon>Oceanidesulfovibrio</taxon>
    </lineage>
</organism>
<evidence type="ECO:0000259" key="3">
    <source>
        <dbReference type="PROSITE" id="PS50110"/>
    </source>
</evidence>
<dbReference type="SUPFAM" id="SSF55073">
    <property type="entry name" value="Nucleotide cyclase"/>
    <property type="match status" value="1"/>
</dbReference>
<keyword evidence="1" id="KW-0597">Phosphoprotein</keyword>
<dbReference type="SUPFAM" id="SSF52172">
    <property type="entry name" value="CheY-like"/>
    <property type="match status" value="1"/>
</dbReference>
<dbReference type="SMART" id="SM00086">
    <property type="entry name" value="PAC"/>
    <property type="match status" value="1"/>
</dbReference>
<dbReference type="EMBL" id="QMIE01000017">
    <property type="protein sequence ID" value="TVM15380.1"/>
    <property type="molecule type" value="Genomic_DNA"/>
</dbReference>
<dbReference type="OrthoDB" id="7673416at2"/>
<dbReference type="Gene3D" id="3.30.450.20">
    <property type="entry name" value="PAS domain"/>
    <property type="match status" value="1"/>
</dbReference>
<protein>
    <submittedName>
        <fullName evidence="8">Two-component system response regulator</fullName>
    </submittedName>
</protein>
<dbReference type="AlphaFoldDB" id="A0A7M3MBA0"/>
<evidence type="ECO:0000313" key="9">
    <source>
        <dbReference type="Proteomes" id="UP000448292"/>
    </source>
</evidence>
<dbReference type="CDD" id="cd01949">
    <property type="entry name" value="GGDEF"/>
    <property type="match status" value="1"/>
</dbReference>
<feature type="domain" description="GGDEF" evidence="7">
    <location>
        <begin position="397"/>
        <end position="533"/>
    </location>
</feature>
<dbReference type="Proteomes" id="UP000448292">
    <property type="component" value="Unassembled WGS sequence"/>
</dbReference>
<dbReference type="Pfam" id="PF00563">
    <property type="entry name" value="EAL"/>
    <property type="match status" value="1"/>
</dbReference>
<comment type="caution">
    <text evidence="8">The sequence shown here is derived from an EMBL/GenBank/DDBJ whole genome shotgun (WGS) entry which is preliminary data.</text>
</comment>
<feature type="coiled-coil region" evidence="2">
    <location>
        <begin position="196"/>
        <end position="227"/>
    </location>
</feature>
<dbReference type="Gene3D" id="3.40.50.2300">
    <property type="match status" value="1"/>
</dbReference>
<proteinExistence type="predicted"/>
<dbReference type="GO" id="GO:0000160">
    <property type="term" value="P:phosphorelay signal transduction system"/>
    <property type="evidence" value="ECO:0007669"/>
    <property type="project" value="InterPro"/>
</dbReference>
<dbReference type="Pfam" id="PF08448">
    <property type="entry name" value="PAS_4"/>
    <property type="match status" value="1"/>
</dbReference>
<dbReference type="PROSITE" id="PS50887">
    <property type="entry name" value="GGDEF"/>
    <property type="match status" value="1"/>
</dbReference>
<dbReference type="Pfam" id="PF00990">
    <property type="entry name" value="GGDEF"/>
    <property type="match status" value="1"/>
</dbReference>
<dbReference type="PROSITE" id="PS50883">
    <property type="entry name" value="EAL"/>
    <property type="match status" value="1"/>
</dbReference>
<name>A0A7M3MBA0_9BACT</name>
<evidence type="ECO:0000256" key="2">
    <source>
        <dbReference type="SAM" id="Coils"/>
    </source>
</evidence>
<dbReference type="InterPro" id="IPR035919">
    <property type="entry name" value="EAL_sf"/>
</dbReference>
<reference evidence="8 9" key="1">
    <citation type="submission" date="2018-06" db="EMBL/GenBank/DDBJ databases">
        <title>Complete genome of Desulfovibrio indonesiensis P37SLT.</title>
        <authorList>
            <person name="Crispim J.S."/>
            <person name="Vidigal P.M.P."/>
            <person name="Silva L.C.F."/>
            <person name="Laguardia C.N."/>
            <person name="Araujo L.C."/>
            <person name="Dias R.S."/>
            <person name="Sousa M.P."/>
            <person name="Paula S.O."/>
            <person name="Silva C."/>
        </authorList>
    </citation>
    <scope>NUCLEOTIDE SEQUENCE [LARGE SCALE GENOMIC DNA]</scope>
    <source>
        <strain evidence="8 9">P37SLT</strain>
    </source>
</reference>
<dbReference type="SMART" id="SM00448">
    <property type="entry name" value="REC"/>
    <property type="match status" value="1"/>
</dbReference>
<dbReference type="InterPro" id="IPR035965">
    <property type="entry name" value="PAS-like_dom_sf"/>
</dbReference>
<dbReference type="PANTHER" id="PTHR44757">
    <property type="entry name" value="DIGUANYLATE CYCLASE DGCP"/>
    <property type="match status" value="1"/>
</dbReference>
<feature type="modified residue" description="4-aspartylphosphate" evidence="1">
    <location>
        <position position="128"/>
    </location>
</feature>
<evidence type="ECO:0000256" key="1">
    <source>
        <dbReference type="PROSITE-ProRule" id="PRU00169"/>
    </source>
</evidence>
<dbReference type="NCBIfam" id="TIGR00229">
    <property type="entry name" value="sensory_box"/>
    <property type="match status" value="1"/>
</dbReference>